<evidence type="ECO:0000259" key="1">
    <source>
        <dbReference type="PROSITE" id="PS51707"/>
    </source>
</evidence>
<dbReference type="Gene3D" id="2.40.320.10">
    <property type="entry name" value="Hypothetical Protein Pfu-838710-001"/>
    <property type="match status" value="1"/>
</dbReference>
<accession>A0A6M1LCC6</accession>
<dbReference type="InterPro" id="IPR023577">
    <property type="entry name" value="CYTH_domain"/>
</dbReference>
<sequence>MHEVEVKYRLGDEAALVAALAAHGVVLSDAVCQDDQAYAPAAWRYGMSKIGVPFARLRTQDGRHLFTVKRPVDNEMACLEYETVVADREQMHAALVTMGFMPTVRIVKRRRTGRWDGVSLCLDAVEGLGAFVEAEALIGTNESGRAVQERLDGLVRSLGVPVTRTTDTYDSLLRSAAAAG</sequence>
<dbReference type="AlphaFoldDB" id="A0A6M1LCC6"/>
<reference evidence="2 3" key="1">
    <citation type="submission" date="2020-02" db="EMBL/GenBank/DDBJ databases">
        <title>Draft Genome Sequence of Verrucosispora sp. Strain CWR15, Isolated from Gulf of Mexico Sponge.</title>
        <authorList>
            <person name="Kennedy S.J."/>
            <person name="Cella E."/>
            <person name="Azarian T."/>
            <person name="Baker B.J."/>
            <person name="Shaw L.N."/>
        </authorList>
    </citation>
    <scope>NUCLEOTIDE SEQUENCE [LARGE SCALE GENOMIC DNA]</scope>
    <source>
        <strain evidence="2 3">CWR15</strain>
    </source>
</reference>
<organism evidence="2 3">
    <name type="scientific">Verrucosispora sioxanthis</name>
    <dbReference type="NCBI Taxonomy" id="2499994"/>
    <lineage>
        <taxon>Bacteria</taxon>
        <taxon>Bacillati</taxon>
        <taxon>Actinomycetota</taxon>
        <taxon>Actinomycetes</taxon>
        <taxon>Micromonosporales</taxon>
        <taxon>Micromonosporaceae</taxon>
        <taxon>Micromonospora</taxon>
    </lineage>
</organism>
<dbReference type="Pfam" id="PF01928">
    <property type="entry name" value="CYTH"/>
    <property type="match status" value="1"/>
</dbReference>
<name>A0A6M1LCC6_9ACTN</name>
<protein>
    <submittedName>
        <fullName evidence="2">CYTH domain-containing protein</fullName>
    </submittedName>
</protein>
<dbReference type="PANTHER" id="PTHR21028">
    <property type="entry name" value="SI:CH211-156B7.4"/>
    <property type="match status" value="1"/>
</dbReference>
<dbReference type="SUPFAM" id="SSF55154">
    <property type="entry name" value="CYTH-like phosphatases"/>
    <property type="match status" value="1"/>
</dbReference>
<dbReference type="InterPro" id="IPR033469">
    <property type="entry name" value="CYTH-like_dom_sf"/>
</dbReference>
<keyword evidence="3" id="KW-1185">Reference proteome</keyword>
<dbReference type="Proteomes" id="UP000478148">
    <property type="component" value="Unassembled WGS sequence"/>
</dbReference>
<proteinExistence type="predicted"/>
<dbReference type="InterPro" id="IPR008173">
    <property type="entry name" value="Adenylyl_cyclase_CyaB"/>
</dbReference>
<evidence type="ECO:0000313" key="3">
    <source>
        <dbReference type="Proteomes" id="UP000478148"/>
    </source>
</evidence>
<dbReference type="PROSITE" id="PS51707">
    <property type="entry name" value="CYTH"/>
    <property type="match status" value="1"/>
</dbReference>
<gene>
    <name evidence="2" type="ORF">ENC19_26175</name>
</gene>
<evidence type="ECO:0000313" key="2">
    <source>
        <dbReference type="EMBL" id="NGM15872.1"/>
    </source>
</evidence>
<dbReference type="EMBL" id="SAIY01000011">
    <property type="protein sequence ID" value="NGM15872.1"/>
    <property type="molecule type" value="Genomic_DNA"/>
</dbReference>
<feature type="domain" description="CYTH" evidence="1">
    <location>
        <begin position="1"/>
        <end position="175"/>
    </location>
</feature>
<dbReference type="PANTHER" id="PTHR21028:SF2">
    <property type="entry name" value="CYTH DOMAIN-CONTAINING PROTEIN"/>
    <property type="match status" value="1"/>
</dbReference>
<dbReference type="CDD" id="cd07890">
    <property type="entry name" value="CYTH-like_AC_IV-like"/>
    <property type="match status" value="1"/>
</dbReference>
<comment type="caution">
    <text evidence="2">The sequence shown here is derived from an EMBL/GenBank/DDBJ whole genome shotgun (WGS) entry which is preliminary data.</text>
</comment>
<dbReference type="SMART" id="SM01118">
    <property type="entry name" value="CYTH"/>
    <property type="match status" value="1"/>
</dbReference>